<protein>
    <submittedName>
        <fullName evidence="2">FMN reductase</fullName>
    </submittedName>
</protein>
<evidence type="ECO:0000313" key="3">
    <source>
        <dbReference type="Proteomes" id="UP000218366"/>
    </source>
</evidence>
<dbReference type="GO" id="GO:0016491">
    <property type="term" value="F:oxidoreductase activity"/>
    <property type="evidence" value="ECO:0007669"/>
    <property type="project" value="InterPro"/>
</dbReference>
<dbReference type="EMBL" id="NWMW01000001">
    <property type="protein sequence ID" value="PCD04330.1"/>
    <property type="molecule type" value="Genomic_DNA"/>
</dbReference>
<dbReference type="GO" id="GO:0010181">
    <property type="term" value="F:FMN binding"/>
    <property type="evidence" value="ECO:0007669"/>
    <property type="project" value="TreeGrafter"/>
</dbReference>
<evidence type="ECO:0000259" key="1">
    <source>
        <dbReference type="Pfam" id="PF03358"/>
    </source>
</evidence>
<dbReference type="Gene3D" id="3.40.50.360">
    <property type="match status" value="1"/>
</dbReference>
<dbReference type="OrthoDB" id="9812295at2"/>
<dbReference type="RefSeq" id="WP_096342724.1">
    <property type="nucleotide sequence ID" value="NZ_NWMW01000001.1"/>
</dbReference>
<dbReference type="GO" id="GO:0005829">
    <property type="term" value="C:cytosol"/>
    <property type="evidence" value="ECO:0007669"/>
    <property type="project" value="TreeGrafter"/>
</dbReference>
<reference evidence="2 3" key="1">
    <citation type="submission" date="2017-09" db="EMBL/GenBank/DDBJ databases">
        <title>Sphingomonas spermidinifaciens 9NM-10, whole genome shotgun sequence.</title>
        <authorList>
            <person name="Feng G."/>
            <person name="Zhu H."/>
        </authorList>
    </citation>
    <scope>NUCLEOTIDE SEQUENCE [LARGE SCALE GENOMIC DNA]</scope>
    <source>
        <strain evidence="2 3">9NM-10</strain>
    </source>
</reference>
<comment type="caution">
    <text evidence="2">The sequence shown here is derived from an EMBL/GenBank/DDBJ whole genome shotgun (WGS) entry which is preliminary data.</text>
</comment>
<dbReference type="InterPro" id="IPR029039">
    <property type="entry name" value="Flavoprotein-like_sf"/>
</dbReference>
<sequence>MQGLHVVGLGGTLRPTSTTSRLLDAALDHAAAAGARTTLLTGEAIDFPNYDPEASTPNPRVEHFVATIRSADALLIGSPGYHGTLSGLVKNALDHVEMTRGDDRVYFDGLPVGLVATAAGWQAAVTTLQALRGIVHALRGWPTPIGIAVNSAAGGDVVAEARPQIELMMGQIAGFLRC</sequence>
<dbReference type="SUPFAM" id="SSF52218">
    <property type="entry name" value="Flavoproteins"/>
    <property type="match status" value="1"/>
</dbReference>
<dbReference type="PANTHER" id="PTHR30543">
    <property type="entry name" value="CHROMATE REDUCTASE"/>
    <property type="match status" value="1"/>
</dbReference>
<dbReference type="Proteomes" id="UP000218366">
    <property type="component" value="Unassembled WGS sequence"/>
</dbReference>
<keyword evidence="3" id="KW-1185">Reference proteome</keyword>
<name>A0A2A4B8D2_9SPHN</name>
<accession>A0A2A4B8D2</accession>
<organism evidence="2 3">
    <name type="scientific">Sphingomonas spermidinifaciens</name>
    <dbReference type="NCBI Taxonomy" id="1141889"/>
    <lineage>
        <taxon>Bacteria</taxon>
        <taxon>Pseudomonadati</taxon>
        <taxon>Pseudomonadota</taxon>
        <taxon>Alphaproteobacteria</taxon>
        <taxon>Sphingomonadales</taxon>
        <taxon>Sphingomonadaceae</taxon>
        <taxon>Sphingomonas</taxon>
    </lineage>
</organism>
<evidence type="ECO:0000313" key="2">
    <source>
        <dbReference type="EMBL" id="PCD04330.1"/>
    </source>
</evidence>
<dbReference type="AlphaFoldDB" id="A0A2A4B8D2"/>
<feature type="domain" description="NADPH-dependent FMN reductase-like" evidence="1">
    <location>
        <begin position="5"/>
        <end position="149"/>
    </location>
</feature>
<gene>
    <name evidence="2" type="ORF">COC42_08645</name>
</gene>
<dbReference type="PANTHER" id="PTHR30543:SF21">
    <property type="entry name" value="NAD(P)H-DEPENDENT FMN REDUCTASE LOT6"/>
    <property type="match status" value="1"/>
</dbReference>
<proteinExistence type="predicted"/>
<dbReference type="InterPro" id="IPR050712">
    <property type="entry name" value="NAD(P)H-dep_reductase"/>
</dbReference>
<dbReference type="InterPro" id="IPR005025">
    <property type="entry name" value="FMN_Rdtase-like_dom"/>
</dbReference>
<dbReference type="Pfam" id="PF03358">
    <property type="entry name" value="FMN_red"/>
    <property type="match status" value="1"/>
</dbReference>